<dbReference type="GO" id="GO:0040001">
    <property type="term" value="P:establishment of mitotic spindle localization"/>
    <property type="evidence" value="ECO:0007669"/>
    <property type="project" value="TreeGrafter"/>
</dbReference>
<keyword evidence="13" id="KW-0472">Membrane</keyword>
<evidence type="ECO:0000313" key="23">
    <source>
        <dbReference type="EMBL" id="KAK5605096.1"/>
    </source>
</evidence>
<evidence type="ECO:0000256" key="10">
    <source>
        <dbReference type="ARBA" id="ARBA00022837"/>
    </source>
</evidence>
<keyword evidence="6" id="KW-0597">Phosphoprotein</keyword>
<dbReference type="Pfam" id="PF13516">
    <property type="entry name" value="LRR_6"/>
    <property type="match status" value="1"/>
</dbReference>
<keyword evidence="15" id="KW-0449">Lipoprotein</keyword>
<dbReference type="Pfam" id="PF21041">
    <property type="entry name" value="XMAP215_CLASP_TOG"/>
    <property type="match status" value="1"/>
</dbReference>
<dbReference type="GO" id="GO:0005815">
    <property type="term" value="C:microtubule organizing center"/>
    <property type="evidence" value="ECO:0007669"/>
    <property type="project" value="TreeGrafter"/>
</dbReference>
<evidence type="ECO:0000256" key="11">
    <source>
        <dbReference type="ARBA" id="ARBA00022843"/>
    </source>
</evidence>
<keyword evidence="12" id="KW-0112">Calmodulin-binding</keyword>
<dbReference type="GO" id="GO:1902903">
    <property type="term" value="P:regulation of supramolecular fiber organization"/>
    <property type="evidence" value="ECO:0007669"/>
    <property type="project" value="UniProtKB-ARBA"/>
</dbReference>
<keyword evidence="7" id="KW-0433">Leucine-rich repeat</keyword>
<dbReference type="PROSITE" id="PS50077">
    <property type="entry name" value="HEAT_REPEAT"/>
    <property type="match status" value="1"/>
</dbReference>
<keyword evidence="8" id="KW-0677">Repeat</keyword>
<evidence type="ECO:0000256" key="12">
    <source>
        <dbReference type="ARBA" id="ARBA00022860"/>
    </source>
</evidence>
<dbReference type="GO" id="GO:0045180">
    <property type="term" value="C:basal cortex"/>
    <property type="evidence" value="ECO:0007669"/>
    <property type="project" value="TreeGrafter"/>
</dbReference>
<dbReference type="Pfam" id="PF12937">
    <property type="entry name" value="F-box-like"/>
    <property type="match status" value="1"/>
</dbReference>
<evidence type="ECO:0000256" key="15">
    <source>
        <dbReference type="ARBA" id="ARBA00023288"/>
    </source>
</evidence>
<evidence type="ECO:0000256" key="9">
    <source>
        <dbReference type="ARBA" id="ARBA00022786"/>
    </source>
</evidence>
<dbReference type="FunFam" id="1.20.1280.50:FF:000013">
    <property type="entry name" value="F-box/LRR-repeat protein 20 isoform X1"/>
    <property type="match status" value="1"/>
</dbReference>
<dbReference type="GO" id="GO:0008017">
    <property type="term" value="F:microtubule binding"/>
    <property type="evidence" value="ECO:0007669"/>
    <property type="project" value="TreeGrafter"/>
</dbReference>
<dbReference type="PANTHER" id="PTHR21567">
    <property type="entry name" value="CLASP"/>
    <property type="match status" value="1"/>
</dbReference>
<dbReference type="SMART" id="SM00367">
    <property type="entry name" value="LRR_CC"/>
    <property type="match status" value="11"/>
</dbReference>
<name>A0AAV9R5N0_9TELE</name>
<evidence type="ECO:0000256" key="4">
    <source>
        <dbReference type="ARBA" id="ARBA00022490"/>
    </source>
</evidence>
<dbReference type="FunFam" id="3.80.10.10:FF:000042">
    <property type="entry name" value="F-box/LRR-repeat protein 20 isoform 2"/>
    <property type="match status" value="1"/>
</dbReference>
<feature type="compositionally biased region" description="Polar residues" evidence="21">
    <location>
        <begin position="1036"/>
        <end position="1049"/>
    </location>
</feature>
<dbReference type="InterPro" id="IPR057207">
    <property type="entry name" value="FBXL15_LRR"/>
</dbReference>
<evidence type="ECO:0000256" key="18">
    <source>
        <dbReference type="ARBA" id="ARBA00070275"/>
    </source>
</evidence>
<dbReference type="GO" id="GO:0031146">
    <property type="term" value="P:SCF-dependent proteasomal ubiquitin-dependent protein catabolic process"/>
    <property type="evidence" value="ECO:0007669"/>
    <property type="project" value="UniProtKB-ARBA"/>
</dbReference>
<evidence type="ECO:0000256" key="3">
    <source>
        <dbReference type="ARBA" id="ARBA00004906"/>
    </source>
</evidence>
<dbReference type="GO" id="GO:0031110">
    <property type="term" value="P:regulation of microtubule polymerization or depolymerization"/>
    <property type="evidence" value="ECO:0007669"/>
    <property type="project" value="UniProtKB-ARBA"/>
</dbReference>
<dbReference type="GO" id="GO:0016567">
    <property type="term" value="P:protein ubiquitination"/>
    <property type="evidence" value="ECO:0007669"/>
    <property type="project" value="UniProtKB-ARBA"/>
</dbReference>
<dbReference type="Gene3D" id="1.25.10.10">
    <property type="entry name" value="Leucine-rich Repeat Variant"/>
    <property type="match status" value="2"/>
</dbReference>
<evidence type="ECO:0000256" key="21">
    <source>
        <dbReference type="SAM" id="MobiDB-lite"/>
    </source>
</evidence>
<dbReference type="FunFam" id="3.80.10.10:FF:000060">
    <property type="entry name" value="F-box/LRR-repeat protein 20 isoform 2"/>
    <property type="match status" value="1"/>
</dbReference>
<keyword evidence="10" id="KW-0106">Calcium</keyword>
<dbReference type="GO" id="GO:0016020">
    <property type="term" value="C:membrane"/>
    <property type="evidence" value="ECO:0007669"/>
    <property type="project" value="UniProtKB-SubCell"/>
</dbReference>
<dbReference type="GO" id="GO:0090307">
    <property type="term" value="P:mitotic spindle assembly"/>
    <property type="evidence" value="ECO:0007669"/>
    <property type="project" value="TreeGrafter"/>
</dbReference>
<dbReference type="GO" id="GO:0000776">
    <property type="term" value="C:kinetochore"/>
    <property type="evidence" value="ECO:0007669"/>
    <property type="project" value="TreeGrafter"/>
</dbReference>
<keyword evidence="11" id="KW-0832">Ubl conjugation</keyword>
<evidence type="ECO:0000256" key="14">
    <source>
        <dbReference type="ARBA" id="ARBA00023212"/>
    </source>
</evidence>
<dbReference type="GO" id="GO:0031347">
    <property type="term" value="P:regulation of defense response"/>
    <property type="evidence" value="ECO:0007669"/>
    <property type="project" value="UniProtKB-ARBA"/>
</dbReference>
<evidence type="ECO:0000256" key="2">
    <source>
        <dbReference type="ARBA" id="ARBA00004635"/>
    </source>
</evidence>
<dbReference type="FunFam" id="1.25.10.10:FF:000005">
    <property type="entry name" value="CLIP-associating protein 1 isoform 2"/>
    <property type="match status" value="1"/>
</dbReference>
<keyword evidence="14" id="KW-0206">Cytoskeleton</keyword>
<dbReference type="GO" id="GO:0005516">
    <property type="term" value="F:calmodulin binding"/>
    <property type="evidence" value="ECO:0007669"/>
    <property type="project" value="UniProtKB-KW"/>
</dbReference>
<feature type="repeat" description="HEAT" evidence="20">
    <location>
        <begin position="567"/>
        <end position="605"/>
    </location>
</feature>
<dbReference type="InterPro" id="IPR011989">
    <property type="entry name" value="ARM-like"/>
</dbReference>
<keyword evidence="16" id="KW-0636">Prenylation</keyword>
<reference evidence="23 24" key="1">
    <citation type="submission" date="2021-06" db="EMBL/GenBank/DDBJ databases">
        <authorList>
            <person name="Palmer J.M."/>
        </authorList>
    </citation>
    <scope>NUCLEOTIDE SEQUENCE [LARGE SCALE GENOMIC DNA]</scope>
    <source>
        <strain evidence="23 24">MEX-2019</strain>
        <tissue evidence="23">Muscle</tissue>
    </source>
</reference>
<dbReference type="CDD" id="cd22115">
    <property type="entry name" value="F-box_FBXL2-like"/>
    <property type="match status" value="1"/>
</dbReference>
<dbReference type="InterPro" id="IPR001810">
    <property type="entry name" value="F-box_dom"/>
</dbReference>
<dbReference type="AlphaFoldDB" id="A0AAV9R5N0"/>
<dbReference type="GO" id="GO:0005876">
    <property type="term" value="C:spindle microtubule"/>
    <property type="evidence" value="ECO:0007669"/>
    <property type="project" value="TreeGrafter"/>
</dbReference>
<evidence type="ECO:0000313" key="24">
    <source>
        <dbReference type="Proteomes" id="UP001311232"/>
    </source>
</evidence>
<feature type="domain" description="F-box" evidence="22">
    <location>
        <begin position="18"/>
        <end position="64"/>
    </location>
</feature>
<dbReference type="PANTHER" id="PTHR21567:SF30">
    <property type="entry name" value="CLIP-ASSOCIATING PROTEIN 2"/>
    <property type="match status" value="1"/>
</dbReference>
<dbReference type="EMBL" id="JAHHUM010002314">
    <property type="protein sequence ID" value="KAK5605096.1"/>
    <property type="molecule type" value="Genomic_DNA"/>
</dbReference>
<dbReference type="InterPro" id="IPR016024">
    <property type="entry name" value="ARM-type_fold"/>
</dbReference>
<evidence type="ECO:0000256" key="13">
    <source>
        <dbReference type="ARBA" id="ARBA00023136"/>
    </source>
</evidence>
<dbReference type="PROSITE" id="PS50181">
    <property type="entry name" value="FBOX"/>
    <property type="match status" value="1"/>
</dbReference>
<evidence type="ECO:0000256" key="16">
    <source>
        <dbReference type="ARBA" id="ARBA00023289"/>
    </source>
</evidence>
<comment type="pathway">
    <text evidence="3">Protein modification; protein ubiquitination.</text>
</comment>
<feature type="region of interest" description="Disordered" evidence="21">
    <location>
        <begin position="631"/>
        <end position="687"/>
    </location>
</feature>
<evidence type="ECO:0000256" key="19">
    <source>
        <dbReference type="ARBA" id="ARBA00077972"/>
    </source>
</evidence>
<dbReference type="Pfam" id="PF25372">
    <property type="entry name" value="DUF7885"/>
    <property type="match status" value="1"/>
</dbReference>
<feature type="region of interest" description="Disordered" evidence="21">
    <location>
        <begin position="940"/>
        <end position="989"/>
    </location>
</feature>
<comment type="caution">
    <text evidence="23">The sequence shown here is derived from an EMBL/GenBank/DDBJ whole genome shotgun (WGS) entry which is preliminary data.</text>
</comment>
<comment type="subcellular location">
    <subcellularLocation>
        <location evidence="1">Cytoplasm</location>
        <location evidence="1">Cytoskeleton</location>
    </subcellularLocation>
    <subcellularLocation>
        <location evidence="2">Membrane</location>
        <topology evidence="2">Lipid-anchor</topology>
    </subcellularLocation>
</comment>
<evidence type="ECO:0000256" key="20">
    <source>
        <dbReference type="PROSITE-ProRule" id="PRU00103"/>
    </source>
</evidence>
<dbReference type="InterPro" id="IPR048491">
    <property type="entry name" value="XMAP215_CLASP_TOG"/>
</dbReference>
<dbReference type="InterPro" id="IPR021133">
    <property type="entry name" value="HEAT_type_2"/>
</dbReference>
<feature type="region of interest" description="Disordered" evidence="21">
    <location>
        <begin position="1006"/>
        <end position="1065"/>
    </location>
</feature>
<evidence type="ECO:0000256" key="17">
    <source>
        <dbReference type="ARBA" id="ARBA00065449"/>
    </source>
</evidence>
<evidence type="ECO:0000256" key="7">
    <source>
        <dbReference type="ARBA" id="ARBA00022614"/>
    </source>
</evidence>
<dbReference type="InterPro" id="IPR001611">
    <property type="entry name" value="Leu-rich_rpt"/>
</dbReference>
<feature type="compositionally biased region" description="Low complexity" evidence="21">
    <location>
        <begin position="943"/>
        <end position="961"/>
    </location>
</feature>
<comment type="subunit">
    <text evidence="17">Part of the SCF (SKP1-CUL1-F-box) E3 ubiquitin-protein ligase complex SCF(FBXL2) composed of CUL1, SKP1, RBX1 and FBXL2. Interacts with calmodulin; may antagonize substrate ubiquitination by SCF(FBXL2). May interact with PIK3R1. Interacts with PTPN13.</text>
</comment>
<dbReference type="SUPFAM" id="SSF48371">
    <property type="entry name" value="ARM repeat"/>
    <property type="match status" value="1"/>
</dbReference>
<dbReference type="InterPro" id="IPR006553">
    <property type="entry name" value="Leu-rich_rpt_Cys-con_subtyp"/>
</dbReference>
<keyword evidence="9" id="KW-0833">Ubl conjugation pathway</keyword>
<dbReference type="SUPFAM" id="SSF52047">
    <property type="entry name" value="RNI-like"/>
    <property type="match status" value="1"/>
</dbReference>
<protein>
    <recommendedName>
        <fullName evidence="18">F-box/LRR-repeat protein 2</fullName>
    </recommendedName>
    <alternativeName>
        <fullName evidence="19">F-box and leucine-rich repeat protein 2</fullName>
    </alternativeName>
</protein>
<dbReference type="GO" id="GO:0005881">
    <property type="term" value="C:cytoplasmic microtubule"/>
    <property type="evidence" value="ECO:0007669"/>
    <property type="project" value="TreeGrafter"/>
</dbReference>
<evidence type="ECO:0000259" key="22">
    <source>
        <dbReference type="PROSITE" id="PS50181"/>
    </source>
</evidence>
<dbReference type="Proteomes" id="UP001311232">
    <property type="component" value="Unassembled WGS sequence"/>
</dbReference>
<evidence type="ECO:0000256" key="6">
    <source>
        <dbReference type="ARBA" id="ARBA00022553"/>
    </source>
</evidence>
<gene>
    <name evidence="23" type="primary">CLASP1_4</name>
    <name evidence="23" type="ORF">CRENBAI_026518</name>
</gene>
<dbReference type="InterPro" id="IPR034085">
    <property type="entry name" value="TOG"/>
</dbReference>
<keyword evidence="5" id="KW-1017">Isopeptide bond</keyword>
<accession>A0AAV9R5N0</accession>
<organism evidence="23 24">
    <name type="scientific">Crenichthys baileyi</name>
    <name type="common">White River springfish</name>
    <dbReference type="NCBI Taxonomy" id="28760"/>
    <lineage>
        <taxon>Eukaryota</taxon>
        <taxon>Metazoa</taxon>
        <taxon>Chordata</taxon>
        <taxon>Craniata</taxon>
        <taxon>Vertebrata</taxon>
        <taxon>Euteleostomi</taxon>
        <taxon>Actinopterygii</taxon>
        <taxon>Neopterygii</taxon>
        <taxon>Teleostei</taxon>
        <taxon>Neoteleostei</taxon>
        <taxon>Acanthomorphata</taxon>
        <taxon>Ovalentaria</taxon>
        <taxon>Atherinomorphae</taxon>
        <taxon>Cyprinodontiformes</taxon>
        <taxon>Goodeidae</taxon>
        <taxon>Crenichthys</taxon>
    </lineage>
</organism>
<keyword evidence="24" id="KW-1185">Reference proteome</keyword>
<evidence type="ECO:0000256" key="5">
    <source>
        <dbReference type="ARBA" id="ARBA00022499"/>
    </source>
</evidence>
<dbReference type="Pfam" id="PF12348">
    <property type="entry name" value="CLASP_N"/>
    <property type="match status" value="1"/>
</dbReference>
<dbReference type="Gene3D" id="3.80.10.10">
    <property type="entry name" value="Ribonuclease Inhibitor"/>
    <property type="match status" value="2"/>
</dbReference>
<dbReference type="GO" id="GO:0072686">
    <property type="term" value="C:mitotic spindle"/>
    <property type="evidence" value="ECO:0007669"/>
    <property type="project" value="TreeGrafter"/>
</dbReference>
<dbReference type="InterPro" id="IPR024395">
    <property type="entry name" value="CLASP_N_dom"/>
</dbReference>
<feature type="compositionally biased region" description="Low complexity" evidence="21">
    <location>
        <begin position="968"/>
        <end position="979"/>
    </location>
</feature>
<sequence length="1123" mass="124106">MNGITKSRFEAFSNSDEAPINKKLPKELLLRIFSYLDVVTLCRCAQVSKAWNVLALDGSNWQKIDLFNFQTDIEGRVVENISKRCGGFLRQLSLRGCLSVGDASMKTFAQNCRNIEVLNLNGCTKITDSTCVSLSKFCSKLKQLDLTSCVSITNHSLKALSDGCRMLEMLNLSWCDQITRDGIEAQGRGCTGLRALFLRGCTQLDDGALKHLQKYCPELTTINMQSCTQITDEGLVSLCRGCHKLQILCISGCSNVTDASLTALGLNCPQLKILEAARCSHVTDAGFTVLARNCHELEKMDLEECILVTDNTLVQLSIHCPRLQALSLSHCELITDDGIRALSNSTCGQERLTVVELDNCPLITDLTLEHLKSCHRLERIELYDCQQVTRAGIKRIRAQLPDIKVHAYFAPVLQKDVTRRLQLGQDLIDYLNDPHRSPDVEQDKPRLDKTIDELTGWINSSNFKVALLGIDICGAFVDRIGERFKGYLGTVLPALVDRLGDGKDQVRENSQALILRLMEQTTSPMNVWERLIPGFKHKNFRSREGICLCLSATLSTYGAQPLSLSKLVPHLCSLTGDQNPQVREASITTLVDVYRHVGEKVRVDLGKRGLPAARLQTIFARFDEALNSGNMALSPSHDRSFDDDDSTDGRSSSAQATFKVPKVPKKPVESSAARRPSATSGKLVSKESAGAVDEEDFIRAFTDVPTVQIYSTRDLEDNLNKIREICSDEKHDWDQRCNALKKIRSLLVAGAAGYDCFYQHLRLLDGAFKLSAKDLRSQVVREACITVAHLSSVLGNKFDHGAEAILPVLFNLIPNCAKVMATSGVSAIRIIIRHTHVPRLIPLITSNCTSKSVAVRRRCYVFLDHLLQEWQTHSLERHTAVLVESIKKGIRDADSEARVEARKTYWGLRNHFPAVADALYNSLEPSYQKTLQSCLKSSGSVASLPQSDRSSSSSQESLNRPLTSKWSAAPGRVPARGGASSVSLQRSRSDVDVNAAAVAKYRHVGQTRGANRLPPGSYSSLDEASDKTDGRVRTKQPLSTASTAPSQVDSRGRSRTKMVSQSQRQALNPNVNEAFGSIYGITNTSKVKMRFSQVLIVGVSQPVAAMWDWWPTCYCSHSDQGVS</sequence>
<evidence type="ECO:0000256" key="1">
    <source>
        <dbReference type="ARBA" id="ARBA00004245"/>
    </source>
</evidence>
<dbReference type="InterPro" id="IPR032675">
    <property type="entry name" value="LRR_dom_sf"/>
</dbReference>
<dbReference type="SMART" id="SM01349">
    <property type="entry name" value="TOG"/>
    <property type="match status" value="2"/>
</dbReference>
<dbReference type="SMART" id="SM00256">
    <property type="entry name" value="FBOX"/>
    <property type="match status" value="1"/>
</dbReference>
<keyword evidence="4" id="KW-0963">Cytoplasm</keyword>
<evidence type="ECO:0000256" key="8">
    <source>
        <dbReference type="ARBA" id="ARBA00022737"/>
    </source>
</evidence>
<dbReference type="GO" id="GO:1990756">
    <property type="term" value="F:ubiquitin-like ligase-substrate adaptor activity"/>
    <property type="evidence" value="ECO:0007669"/>
    <property type="project" value="UniProtKB-ARBA"/>
</dbReference>
<proteinExistence type="predicted"/>